<dbReference type="InterPro" id="IPR009057">
    <property type="entry name" value="Homeodomain-like_sf"/>
</dbReference>
<evidence type="ECO:0000313" key="3">
    <source>
        <dbReference type="Proteomes" id="UP000273083"/>
    </source>
</evidence>
<dbReference type="EMBL" id="RJVG01000012">
    <property type="protein sequence ID" value="ROR23945.1"/>
    <property type="molecule type" value="Genomic_DNA"/>
</dbReference>
<comment type="caution">
    <text evidence="2">The sequence shown here is derived from an EMBL/GenBank/DDBJ whole genome shotgun (WGS) entry which is preliminary data.</text>
</comment>
<dbReference type="PANTHER" id="PTHR43479">
    <property type="entry name" value="ACREF/ENVCD OPERON REPRESSOR-RELATED"/>
    <property type="match status" value="1"/>
</dbReference>
<name>A0A3N1XB50_9FIRM</name>
<feature type="domain" description="Transcriptional regulator TetR C-terminal Firmicutes type" evidence="1">
    <location>
        <begin position="74"/>
        <end position="164"/>
    </location>
</feature>
<keyword evidence="3" id="KW-1185">Reference proteome</keyword>
<accession>A0A3N1XB50</accession>
<dbReference type="Proteomes" id="UP000273083">
    <property type="component" value="Unassembled WGS sequence"/>
</dbReference>
<gene>
    <name evidence="2" type="ORF">EDD66_11276</name>
</gene>
<sequence>MSDSNITKLAFANSFKNLMIRKEFNKICVSEISADCSLTRQAFYYHFKDKYELMNWIYYTESASFMKYFYNIEYWTEGLEAFSDYMRQNKILYINALNTTGQNSFQEYLYNYICDILTAVIIKLEDTEYEKENWEFAIEFIATAFISLIVRWANKGMKEEFIEYFPKIISLFDGSIFEKIEMRSKRGFFEEQKNPVDR</sequence>
<dbReference type="RefSeq" id="WP_123610560.1">
    <property type="nucleotide sequence ID" value="NZ_RJVG01000012.1"/>
</dbReference>
<reference evidence="2 3" key="1">
    <citation type="submission" date="2018-11" db="EMBL/GenBank/DDBJ databases">
        <title>Genomic Encyclopedia of Type Strains, Phase IV (KMG-IV): sequencing the most valuable type-strain genomes for metagenomic binning, comparative biology and taxonomic classification.</title>
        <authorList>
            <person name="Goeker M."/>
        </authorList>
    </citation>
    <scope>NUCLEOTIDE SEQUENCE [LARGE SCALE GENOMIC DNA]</scope>
    <source>
        <strain evidence="2 3">DSM 26537</strain>
    </source>
</reference>
<evidence type="ECO:0000313" key="2">
    <source>
        <dbReference type="EMBL" id="ROR23945.1"/>
    </source>
</evidence>
<dbReference type="AlphaFoldDB" id="A0A3N1XB50"/>
<proteinExistence type="predicted"/>
<dbReference type="Gene3D" id="1.10.357.10">
    <property type="entry name" value="Tetracycline Repressor, domain 2"/>
    <property type="match status" value="1"/>
</dbReference>
<dbReference type="InterPro" id="IPR039532">
    <property type="entry name" value="TetR_C_Firmicutes"/>
</dbReference>
<dbReference type="Pfam" id="PF14278">
    <property type="entry name" value="TetR_C_8"/>
    <property type="match status" value="1"/>
</dbReference>
<organism evidence="2 3">
    <name type="scientific">Mobilisporobacter senegalensis</name>
    <dbReference type="NCBI Taxonomy" id="1329262"/>
    <lineage>
        <taxon>Bacteria</taxon>
        <taxon>Bacillati</taxon>
        <taxon>Bacillota</taxon>
        <taxon>Clostridia</taxon>
        <taxon>Lachnospirales</taxon>
        <taxon>Lachnospiraceae</taxon>
        <taxon>Mobilisporobacter</taxon>
    </lineage>
</organism>
<dbReference type="SUPFAM" id="SSF46689">
    <property type="entry name" value="Homeodomain-like"/>
    <property type="match status" value="1"/>
</dbReference>
<protein>
    <submittedName>
        <fullName evidence="2">TetR family transcriptional regulator</fullName>
    </submittedName>
</protein>
<evidence type="ECO:0000259" key="1">
    <source>
        <dbReference type="Pfam" id="PF14278"/>
    </source>
</evidence>
<dbReference type="PANTHER" id="PTHR43479:SF7">
    <property type="entry name" value="TETR-FAMILY TRANSCRIPTIONAL REGULATOR"/>
    <property type="match status" value="1"/>
</dbReference>
<dbReference type="InterPro" id="IPR050624">
    <property type="entry name" value="HTH-type_Tx_Regulator"/>
</dbReference>